<feature type="domain" description="C2H2-type" evidence="3">
    <location>
        <begin position="324"/>
        <end position="348"/>
    </location>
</feature>
<sequence>MEELDSSNVNEFCRLCLGKDAAIPVFPEESGTGTSLSKRILECVSVEGTKEGAENDAAAETMPILARLLCGKEDMPLSPSADAPPVPCEMAPSSEVIDIESNGQNTEGKIESDDSKSANNTESVVGIKIESTHSLSMDIFNNYDLIENNQTITEGRDQPVNENNLTDKIDSIGDVTDVEFVESTQGNKRKRESSLSDDLQPSVRIPRTEEKTSVVNITAEDPLAPEEVALENKNSSAADQSDNSSVAEIPLESNIPLAEKQVSQPILVCNVKQEPIDIEEPECENLNFPDVSVKTEIPDTGTEYEEESVNESINLQEENDVEIFACETCNKTYRHRSHLLRHFGCKSHKRLVSGLEASSENDPNDQSTNVACQTCNQKFASNEPPKEFYSKVQCHIIECLKVPYHPDEVLGPDGTKISGETSSIADVEPPLNEPENVTLNMKEEVEEHEKNEVSPPVVLHEGGEMPVQHNYKCPYCVKSFRLLRNLVFHKSTKHLGNKATKLKNHEKVHGIVRENVFGELEIKHSEEEPAVVEENVINLETNNCSDD</sequence>
<comment type="caution">
    <text evidence="4">The sequence shown here is derived from an EMBL/GenBank/DDBJ whole genome shotgun (WGS) entry which is preliminary data.</text>
</comment>
<proteinExistence type="predicted"/>
<dbReference type="PROSITE" id="PS50157">
    <property type="entry name" value="ZINC_FINGER_C2H2_2"/>
    <property type="match status" value="2"/>
</dbReference>
<reference evidence="4 5" key="1">
    <citation type="submission" date="2024-07" db="EMBL/GenBank/DDBJ databases">
        <title>Chromosome-level genome assembly of the water stick insect Ranatra chinensis (Heteroptera: Nepidae).</title>
        <authorList>
            <person name="Liu X."/>
        </authorList>
    </citation>
    <scope>NUCLEOTIDE SEQUENCE [LARGE SCALE GENOMIC DNA]</scope>
    <source>
        <strain evidence="4">Cailab_2021Rc</strain>
        <tissue evidence="4">Muscle</tissue>
    </source>
</reference>
<feature type="region of interest" description="Disordered" evidence="2">
    <location>
        <begin position="182"/>
        <end position="211"/>
    </location>
</feature>
<dbReference type="SUPFAM" id="SSF57667">
    <property type="entry name" value="beta-beta-alpha zinc fingers"/>
    <property type="match status" value="2"/>
</dbReference>
<dbReference type="EMBL" id="JBFDAA010000001">
    <property type="protein sequence ID" value="KAL1140686.1"/>
    <property type="molecule type" value="Genomic_DNA"/>
</dbReference>
<protein>
    <recommendedName>
        <fullName evidence="3">C2H2-type domain-containing protein</fullName>
    </recommendedName>
</protein>
<dbReference type="PROSITE" id="PS00028">
    <property type="entry name" value="ZINC_FINGER_C2H2_1"/>
    <property type="match status" value="2"/>
</dbReference>
<keyword evidence="1" id="KW-0862">Zinc</keyword>
<gene>
    <name evidence="4" type="ORF">AAG570_000616</name>
</gene>
<name>A0ABD0YXJ6_9HEMI</name>
<evidence type="ECO:0000256" key="2">
    <source>
        <dbReference type="SAM" id="MobiDB-lite"/>
    </source>
</evidence>
<feature type="domain" description="C2H2-type" evidence="3">
    <location>
        <begin position="471"/>
        <end position="499"/>
    </location>
</feature>
<dbReference type="SMART" id="SM00355">
    <property type="entry name" value="ZnF_C2H2"/>
    <property type="match status" value="2"/>
</dbReference>
<keyword evidence="1" id="KW-0479">Metal-binding</keyword>
<evidence type="ECO:0000256" key="1">
    <source>
        <dbReference type="PROSITE-ProRule" id="PRU00042"/>
    </source>
</evidence>
<keyword evidence="5" id="KW-1185">Reference proteome</keyword>
<evidence type="ECO:0000313" key="4">
    <source>
        <dbReference type="EMBL" id="KAL1140686.1"/>
    </source>
</evidence>
<dbReference type="InterPro" id="IPR013087">
    <property type="entry name" value="Znf_C2H2_type"/>
</dbReference>
<evidence type="ECO:0000259" key="3">
    <source>
        <dbReference type="PROSITE" id="PS50157"/>
    </source>
</evidence>
<dbReference type="Proteomes" id="UP001558652">
    <property type="component" value="Unassembled WGS sequence"/>
</dbReference>
<evidence type="ECO:0000313" key="5">
    <source>
        <dbReference type="Proteomes" id="UP001558652"/>
    </source>
</evidence>
<dbReference type="InterPro" id="IPR036236">
    <property type="entry name" value="Znf_C2H2_sf"/>
</dbReference>
<dbReference type="GO" id="GO:0008270">
    <property type="term" value="F:zinc ion binding"/>
    <property type="evidence" value="ECO:0007669"/>
    <property type="project" value="UniProtKB-KW"/>
</dbReference>
<organism evidence="4 5">
    <name type="scientific">Ranatra chinensis</name>
    <dbReference type="NCBI Taxonomy" id="642074"/>
    <lineage>
        <taxon>Eukaryota</taxon>
        <taxon>Metazoa</taxon>
        <taxon>Ecdysozoa</taxon>
        <taxon>Arthropoda</taxon>
        <taxon>Hexapoda</taxon>
        <taxon>Insecta</taxon>
        <taxon>Pterygota</taxon>
        <taxon>Neoptera</taxon>
        <taxon>Paraneoptera</taxon>
        <taxon>Hemiptera</taxon>
        <taxon>Heteroptera</taxon>
        <taxon>Panheteroptera</taxon>
        <taxon>Nepomorpha</taxon>
        <taxon>Nepidae</taxon>
        <taxon>Ranatrinae</taxon>
        <taxon>Ranatra</taxon>
    </lineage>
</organism>
<accession>A0ABD0YXJ6</accession>
<dbReference type="AlphaFoldDB" id="A0ABD0YXJ6"/>
<keyword evidence="1" id="KW-0863">Zinc-finger</keyword>